<protein>
    <submittedName>
        <fullName evidence="1">Uncharacterized protein</fullName>
    </submittedName>
</protein>
<dbReference type="EMBL" id="MLJW01001452">
    <property type="protein sequence ID" value="OIQ78182.1"/>
    <property type="molecule type" value="Genomic_DNA"/>
</dbReference>
<comment type="caution">
    <text evidence="1">The sequence shown here is derived from an EMBL/GenBank/DDBJ whole genome shotgun (WGS) entry which is preliminary data.</text>
</comment>
<organism evidence="1">
    <name type="scientific">mine drainage metagenome</name>
    <dbReference type="NCBI Taxonomy" id="410659"/>
    <lineage>
        <taxon>unclassified sequences</taxon>
        <taxon>metagenomes</taxon>
        <taxon>ecological metagenomes</taxon>
    </lineage>
</organism>
<reference evidence="1" key="1">
    <citation type="submission" date="2016-10" db="EMBL/GenBank/DDBJ databases">
        <title>Sequence of Gallionella enrichment culture.</title>
        <authorList>
            <person name="Poehlein A."/>
            <person name="Muehling M."/>
            <person name="Daniel R."/>
        </authorList>
    </citation>
    <scope>NUCLEOTIDE SEQUENCE</scope>
</reference>
<accession>A0A1J5Q3C0</accession>
<proteinExistence type="predicted"/>
<sequence length="448" mass="48153">MPRGLALRHQQRVLRGAELGPQLGLREQDAQRGVRVIGARRAQSRRARRHAVVAAAPARGAAGARRRRCCGAARRQFGADLGRRCLQAPREFADDLAFQRAFGQQRQQRARTRDGLRAAFGGGQCEPVADVVEQEHRQRLGVRELALEGVGAECAHIAVGVVFGGQEQELDRTLVGQRRQRRFQRARGRAPPGTVAVEGEHDLRAVTEQPLDVFGGARGAQRGDDVLDAVLGQRDDVEVALDDQRLPLALHRGACLEQPVQLLALVEEHGFRRIQVLGLAAAEHAAAESDQLALRVADREGDAVAQPVVAARHGAAGNAGRLQRVAVGVARDDQAALHQRIGVVVRERRGQSLPVVGRVTEAEARGDAPGQAAPLQVVDRAPGFAQAVAVMPVGLFEHVGQALPEAAPRLRLLRGLRIVVVGQAHAELAGEFAHAVAKTQPEVLHQEA</sequence>
<dbReference type="AlphaFoldDB" id="A0A1J5Q3C0"/>
<name>A0A1J5Q3C0_9ZZZZ</name>
<gene>
    <name evidence="1" type="ORF">GALL_401130</name>
</gene>
<evidence type="ECO:0000313" key="1">
    <source>
        <dbReference type="EMBL" id="OIQ78182.1"/>
    </source>
</evidence>